<name>A0A0R1U9D4_9LACO</name>
<feature type="transmembrane region" description="Helical" evidence="7">
    <location>
        <begin position="191"/>
        <end position="211"/>
    </location>
</feature>
<dbReference type="Pfam" id="PF01757">
    <property type="entry name" value="Acyl_transf_3"/>
    <property type="match status" value="1"/>
</dbReference>
<dbReference type="PATRIC" id="fig|1423724.4.peg.37"/>
<proteinExistence type="inferred from homology"/>
<accession>A0A0R1U9D4</accession>
<keyword evidence="3" id="KW-1003">Cell membrane</keyword>
<gene>
    <name evidence="9" type="ORF">FC32_GL000036</name>
</gene>
<dbReference type="RefSeq" id="WP_035459792.1">
    <property type="nucleotide sequence ID" value="NZ_AZFT01000001.1"/>
</dbReference>
<sequence>MAEKKKRLYYIDALNCIAIFFVLVLHSAQLSHFGDESYTNLQLANVLQALCIPAVYIFFMNSGATLLNYRARQTTKEFFRRRTQRVLVPFIFWSICYYLFDIWFRAFPGPIDHSTDASFKGFINAFLNNNINNLFWFFYTIIALYLVAPILSVLADKHKDVLGYVVIIYFIVNDVLNYLGNILGKDLTTEFISQPLLTSSFVGFFIMGYLIKENYFSIKVQNWLIILGMVTLLASLINIFTAGKYSFLSGYSPFLYSVSLYLIVKRITEHVKKEKVLQFFALCSGASLGIYILHPLFYALFDKIVYRTTINDWTAYLDVLNDPIHILILPIVAYIILVAGVLLLKRIKLIAKILP</sequence>
<reference evidence="9 10" key="1">
    <citation type="journal article" date="2015" name="Genome Announc.">
        <title>Expanding the biotechnology potential of lactobacilli through comparative genomics of 213 strains and associated genera.</title>
        <authorList>
            <person name="Sun Z."/>
            <person name="Harris H.M."/>
            <person name="McCann A."/>
            <person name="Guo C."/>
            <person name="Argimon S."/>
            <person name="Zhang W."/>
            <person name="Yang X."/>
            <person name="Jeffery I.B."/>
            <person name="Cooney J.C."/>
            <person name="Kagawa T.F."/>
            <person name="Liu W."/>
            <person name="Song Y."/>
            <person name="Salvetti E."/>
            <person name="Wrobel A."/>
            <person name="Rasinkangas P."/>
            <person name="Parkhill J."/>
            <person name="Rea M.C."/>
            <person name="O'Sullivan O."/>
            <person name="Ritari J."/>
            <person name="Douillard F.P."/>
            <person name="Paul Ross R."/>
            <person name="Yang R."/>
            <person name="Briner A.E."/>
            <person name="Felis G.E."/>
            <person name="de Vos W.M."/>
            <person name="Barrangou R."/>
            <person name="Klaenhammer T.R."/>
            <person name="Caufield P.W."/>
            <person name="Cui Y."/>
            <person name="Zhang H."/>
            <person name="O'Toole P.W."/>
        </authorList>
    </citation>
    <scope>NUCLEOTIDE SEQUENCE [LARGE SCALE GENOMIC DNA]</scope>
    <source>
        <strain evidence="9 10">DSM 16634</strain>
    </source>
</reference>
<comment type="similarity">
    <text evidence="2">Belongs to the acyltransferase 3 family.</text>
</comment>
<feature type="transmembrane region" description="Helical" evidence="7">
    <location>
        <begin position="324"/>
        <end position="344"/>
    </location>
</feature>
<feature type="transmembrane region" description="Helical" evidence="7">
    <location>
        <begin position="276"/>
        <end position="301"/>
    </location>
</feature>
<feature type="domain" description="Acyltransferase 3" evidence="8">
    <location>
        <begin position="9"/>
        <end position="343"/>
    </location>
</feature>
<feature type="transmembrane region" description="Helical" evidence="7">
    <location>
        <begin position="86"/>
        <end position="104"/>
    </location>
</feature>
<dbReference type="OrthoDB" id="9810469at2"/>
<keyword evidence="10" id="KW-1185">Reference proteome</keyword>
<dbReference type="GO" id="GO:0005886">
    <property type="term" value="C:plasma membrane"/>
    <property type="evidence" value="ECO:0007669"/>
    <property type="project" value="UniProtKB-SubCell"/>
</dbReference>
<feature type="transmembrane region" description="Helical" evidence="7">
    <location>
        <begin position="247"/>
        <end position="264"/>
    </location>
</feature>
<keyword evidence="9" id="KW-0808">Transferase</keyword>
<keyword evidence="4 7" id="KW-0812">Transmembrane</keyword>
<feature type="transmembrane region" description="Helical" evidence="7">
    <location>
        <begin position="134"/>
        <end position="154"/>
    </location>
</feature>
<evidence type="ECO:0000256" key="2">
    <source>
        <dbReference type="ARBA" id="ARBA00007400"/>
    </source>
</evidence>
<feature type="transmembrane region" description="Helical" evidence="7">
    <location>
        <begin position="161"/>
        <end position="179"/>
    </location>
</feature>
<dbReference type="InterPro" id="IPR002656">
    <property type="entry name" value="Acyl_transf_3_dom"/>
</dbReference>
<keyword evidence="5 7" id="KW-1133">Transmembrane helix</keyword>
<dbReference type="PANTHER" id="PTHR40074:SF2">
    <property type="entry name" value="O-ACETYLTRANSFERASE WECH"/>
    <property type="match status" value="1"/>
</dbReference>
<evidence type="ECO:0000256" key="3">
    <source>
        <dbReference type="ARBA" id="ARBA00022475"/>
    </source>
</evidence>
<evidence type="ECO:0000313" key="10">
    <source>
        <dbReference type="Proteomes" id="UP000051324"/>
    </source>
</evidence>
<organism evidence="9 10">
    <name type="scientific">Ligilactobacillus apodemi DSM 16634 = JCM 16172</name>
    <dbReference type="NCBI Taxonomy" id="1423724"/>
    <lineage>
        <taxon>Bacteria</taxon>
        <taxon>Bacillati</taxon>
        <taxon>Bacillota</taxon>
        <taxon>Bacilli</taxon>
        <taxon>Lactobacillales</taxon>
        <taxon>Lactobacillaceae</taxon>
        <taxon>Ligilactobacillus</taxon>
    </lineage>
</organism>
<dbReference type="AlphaFoldDB" id="A0A0R1U9D4"/>
<evidence type="ECO:0000256" key="6">
    <source>
        <dbReference type="ARBA" id="ARBA00023136"/>
    </source>
</evidence>
<comment type="caution">
    <text evidence="9">The sequence shown here is derived from an EMBL/GenBank/DDBJ whole genome shotgun (WGS) entry which is preliminary data.</text>
</comment>
<evidence type="ECO:0000256" key="7">
    <source>
        <dbReference type="SAM" id="Phobius"/>
    </source>
</evidence>
<keyword evidence="6 7" id="KW-0472">Membrane</keyword>
<evidence type="ECO:0000256" key="1">
    <source>
        <dbReference type="ARBA" id="ARBA00004651"/>
    </source>
</evidence>
<feature type="transmembrane region" description="Helical" evidence="7">
    <location>
        <begin position="7"/>
        <end position="26"/>
    </location>
</feature>
<dbReference type="GO" id="GO:0009246">
    <property type="term" value="P:enterobacterial common antigen biosynthetic process"/>
    <property type="evidence" value="ECO:0007669"/>
    <property type="project" value="TreeGrafter"/>
</dbReference>
<keyword evidence="9" id="KW-0012">Acyltransferase</keyword>
<dbReference type="GO" id="GO:0016413">
    <property type="term" value="F:O-acetyltransferase activity"/>
    <property type="evidence" value="ECO:0007669"/>
    <property type="project" value="TreeGrafter"/>
</dbReference>
<feature type="transmembrane region" description="Helical" evidence="7">
    <location>
        <begin position="46"/>
        <end position="66"/>
    </location>
</feature>
<dbReference type="EMBL" id="AZFT01000001">
    <property type="protein sequence ID" value="KRL87474.1"/>
    <property type="molecule type" value="Genomic_DNA"/>
</dbReference>
<evidence type="ECO:0000313" key="9">
    <source>
        <dbReference type="EMBL" id="KRL87474.1"/>
    </source>
</evidence>
<feature type="transmembrane region" description="Helical" evidence="7">
    <location>
        <begin position="223"/>
        <end position="241"/>
    </location>
</feature>
<evidence type="ECO:0000256" key="4">
    <source>
        <dbReference type="ARBA" id="ARBA00022692"/>
    </source>
</evidence>
<dbReference type="STRING" id="1423724.FC32_GL000036"/>
<dbReference type="Proteomes" id="UP000051324">
    <property type="component" value="Unassembled WGS sequence"/>
</dbReference>
<evidence type="ECO:0000256" key="5">
    <source>
        <dbReference type="ARBA" id="ARBA00022989"/>
    </source>
</evidence>
<dbReference type="PANTHER" id="PTHR40074">
    <property type="entry name" value="O-ACETYLTRANSFERASE WECH"/>
    <property type="match status" value="1"/>
</dbReference>
<protein>
    <submittedName>
        <fullName evidence="9">Acyltransferase 3</fullName>
    </submittedName>
</protein>
<dbReference type="eggNOG" id="COG3274">
    <property type="taxonomic scope" value="Bacteria"/>
</dbReference>
<comment type="subcellular location">
    <subcellularLocation>
        <location evidence="1">Cell membrane</location>
        <topology evidence="1">Multi-pass membrane protein</topology>
    </subcellularLocation>
</comment>
<evidence type="ECO:0000259" key="8">
    <source>
        <dbReference type="Pfam" id="PF01757"/>
    </source>
</evidence>